<evidence type="ECO:0000256" key="4">
    <source>
        <dbReference type="ARBA" id="ARBA00023163"/>
    </source>
</evidence>
<dbReference type="InterPro" id="IPR007219">
    <property type="entry name" value="XnlR_reg_dom"/>
</dbReference>
<dbReference type="PROSITE" id="PS00463">
    <property type="entry name" value="ZN2_CY6_FUNGAL_1"/>
    <property type="match status" value="1"/>
</dbReference>
<keyword evidence="9" id="KW-1185">Reference proteome</keyword>
<dbReference type="CDD" id="cd12148">
    <property type="entry name" value="fungal_TF_MHR"/>
    <property type="match status" value="1"/>
</dbReference>
<evidence type="ECO:0000259" key="7">
    <source>
        <dbReference type="PROSITE" id="PS50048"/>
    </source>
</evidence>
<keyword evidence="3" id="KW-0238">DNA-binding</keyword>
<evidence type="ECO:0000256" key="2">
    <source>
        <dbReference type="ARBA" id="ARBA00023015"/>
    </source>
</evidence>
<feature type="domain" description="Zn(2)-C6 fungal-type" evidence="7">
    <location>
        <begin position="12"/>
        <end position="43"/>
    </location>
</feature>
<keyword evidence="6" id="KW-0472">Membrane</keyword>
<dbReference type="Pfam" id="PF00172">
    <property type="entry name" value="Zn_clus"/>
    <property type="match status" value="1"/>
</dbReference>
<evidence type="ECO:0000256" key="1">
    <source>
        <dbReference type="ARBA" id="ARBA00022723"/>
    </source>
</evidence>
<dbReference type="EMBL" id="CP000497">
    <property type="protein sequence ID" value="ABN65603.2"/>
    <property type="molecule type" value="Genomic_DNA"/>
</dbReference>
<dbReference type="Gene3D" id="4.10.240.10">
    <property type="entry name" value="Zn(2)-C6 fungal-type DNA-binding domain"/>
    <property type="match status" value="1"/>
</dbReference>
<dbReference type="GO" id="GO:0006351">
    <property type="term" value="P:DNA-templated transcription"/>
    <property type="evidence" value="ECO:0007669"/>
    <property type="project" value="InterPro"/>
</dbReference>
<dbReference type="PANTHER" id="PTHR31069:SF12">
    <property type="entry name" value="TRANSCRIPTION FACTOR DOMAIN-CONTAINING PROTEIN"/>
    <property type="match status" value="1"/>
</dbReference>
<feature type="transmembrane region" description="Helical" evidence="6">
    <location>
        <begin position="520"/>
        <end position="540"/>
    </location>
</feature>
<evidence type="ECO:0000313" key="9">
    <source>
        <dbReference type="Proteomes" id="UP000002258"/>
    </source>
</evidence>
<dbReference type="GO" id="GO:0005634">
    <property type="term" value="C:nucleus"/>
    <property type="evidence" value="ECO:0007669"/>
    <property type="project" value="TreeGrafter"/>
</dbReference>
<dbReference type="STRING" id="322104.A3LSN5"/>
<evidence type="ECO:0000256" key="6">
    <source>
        <dbReference type="SAM" id="Phobius"/>
    </source>
</evidence>
<dbReference type="GO" id="GO:0045944">
    <property type="term" value="P:positive regulation of transcription by RNA polymerase II"/>
    <property type="evidence" value="ECO:0007669"/>
    <property type="project" value="TreeGrafter"/>
</dbReference>
<dbReference type="FunCoup" id="A3LSN5">
    <property type="interactions" value="1402"/>
</dbReference>
<dbReference type="Pfam" id="PF04082">
    <property type="entry name" value="Fungal_trans"/>
    <property type="match status" value="1"/>
</dbReference>
<dbReference type="GO" id="GO:0000978">
    <property type="term" value="F:RNA polymerase II cis-regulatory region sequence-specific DNA binding"/>
    <property type="evidence" value="ECO:0007669"/>
    <property type="project" value="TreeGrafter"/>
</dbReference>
<keyword evidence="5" id="KW-0539">Nucleus</keyword>
<dbReference type="InterPro" id="IPR036864">
    <property type="entry name" value="Zn2-C6_fun-type_DNA-bd_sf"/>
</dbReference>
<dbReference type="InterPro" id="IPR001138">
    <property type="entry name" value="Zn2Cys6_DnaBD"/>
</dbReference>
<evidence type="ECO:0000256" key="5">
    <source>
        <dbReference type="ARBA" id="ARBA00023242"/>
    </source>
</evidence>
<dbReference type="GeneID" id="4837965"/>
<dbReference type="OMA" id="FASHIMY"/>
<dbReference type="SMART" id="SM00066">
    <property type="entry name" value="GAL4"/>
    <property type="match status" value="1"/>
</dbReference>
<sequence length="765" mass="87748">MTAKTRQRKSYSCINCRDKKRKCDRGKPCSSCVRSGIASTCKYNTPTLTVLGPASILYDNENASSLEPEGEDDIRDFLRLKNPVGIPGGKINFFKLLCNNLIEPDYNVFSWINVYKSDPGMRIYLKNLPSNSKLFVEQVVVDDFHRDDIFKGLLNLELDELYRRSVGPDSENKIIHNEEELLLAIRSVLPNTVIIATHVEKFFSELYPGFPFLDESAFRKRLMRMGNGPRITDENDWAIIGILLIMVRISYLSSLWNISGSDRLGAVANRADYELVSSATIGPEFIRLARSCLKQYDLQSRNSLWVLQCNIFLQIYERVSPEEGECATGKSSQIIHASLIQHALSLKLHIDPDLLPQLYGKNEKYKNLVRKIWHFLVSYDYFDSISYGNYPSTTKMVFNTRLPTHIEGNENIQDTKLEKEVLGSFEFLDFTYGPVHDLLVDIQSLKTDHKIERIVFLATAIESTIASIIGQVDTFFSVETNPSTDKGIRFALFLYLKFFLLTIFSYLQSYYERTKQYETAFFYFKKVLIIGSYEILPAMFRLVGSFGDHFKKETFMLTPQIIQLSCHRLIITLVSAFIRIEITLKSNGQELSGLHGVKIKVLQILHLFLVNASALSIYVHYTWRVKKALEFALRKIFDGQLYKLQNLTELEISKAELKISKEQVADLDKALQSALLAIEKAWKPSLPIPFASIDNLDYIYGPKNRAPFEAYDRSEPDRMWYKVSSCMSNGSNSKISRNNIPNKLQLNNVEYDFNIFKGMTFVEQG</sequence>
<dbReference type="GO" id="GO:0008270">
    <property type="term" value="F:zinc ion binding"/>
    <property type="evidence" value="ECO:0007669"/>
    <property type="project" value="InterPro"/>
</dbReference>
<dbReference type="KEGG" id="pic:PICST_31115"/>
<dbReference type="InParanoid" id="A3LSN5"/>
<keyword evidence="6" id="KW-1133">Transmembrane helix</keyword>
<feature type="transmembrane region" description="Helical" evidence="6">
    <location>
        <begin position="454"/>
        <end position="476"/>
    </location>
</feature>
<feature type="transmembrane region" description="Helical" evidence="6">
    <location>
        <begin position="601"/>
        <end position="621"/>
    </location>
</feature>
<dbReference type="CDD" id="cd00067">
    <property type="entry name" value="GAL4"/>
    <property type="match status" value="1"/>
</dbReference>
<dbReference type="PROSITE" id="PS50048">
    <property type="entry name" value="ZN2_CY6_FUNGAL_2"/>
    <property type="match status" value="1"/>
</dbReference>
<evidence type="ECO:0000313" key="8">
    <source>
        <dbReference type="EMBL" id="ABN65603.2"/>
    </source>
</evidence>
<dbReference type="PANTHER" id="PTHR31069">
    <property type="entry name" value="OLEATE-ACTIVATED TRANSCRIPTION FACTOR 1-RELATED"/>
    <property type="match status" value="1"/>
</dbReference>
<proteinExistence type="predicted"/>
<keyword evidence="1" id="KW-0479">Metal-binding</keyword>
<dbReference type="RefSeq" id="XP_001383632.2">
    <property type="nucleotide sequence ID" value="XM_001383595.1"/>
</dbReference>
<dbReference type="HOGENOM" id="CLU_005934_0_0_1"/>
<keyword evidence="6" id="KW-0812">Transmembrane</keyword>
<dbReference type="InterPro" id="IPR050675">
    <property type="entry name" value="OAF3"/>
</dbReference>
<dbReference type="AlphaFoldDB" id="A3LSN5"/>
<dbReference type="GO" id="GO:0000981">
    <property type="term" value="F:DNA-binding transcription factor activity, RNA polymerase II-specific"/>
    <property type="evidence" value="ECO:0007669"/>
    <property type="project" value="InterPro"/>
</dbReference>
<keyword evidence="2" id="KW-0805">Transcription regulation</keyword>
<dbReference type="SUPFAM" id="SSF57701">
    <property type="entry name" value="Zn2/Cys6 DNA-binding domain"/>
    <property type="match status" value="1"/>
</dbReference>
<organism evidence="8 9">
    <name type="scientific">Scheffersomyces stipitis (strain ATCC 58785 / CBS 6054 / NBRC 10063 / NRRL Y-11545)</name>
    <name type="common">Yeast</name>
    <name type="synonym">Pichia stipitis</name>
    <dbReference type="NCBI Taxonomy" id="322104"/>
    <lineage>
        <taxon>Eukaryota</taxon>
        <taxon>Fungi</taxon>
        <taxon>Dikarya</taxon>
        <taxon>Ascomycota</taxon>
        <taxon>Saccharomycotina</taxon>
        <taxon>Pichiomycetes</taxon>
        <taxon>Debaryomycetaceae</taxon>
        <taxon>Scheffersomyces</taxon>
    </lineage>
</organism>
<name>A3LSN5_PICST</name>
<feature type="transmembrane region" description="Helical" evidence="6">
    <location>
        <begin position="488"/>
        <end position="508"/>
    </location>
</feature>
<reference evidence="8 9" key="1">
    <citation type="journal article" date="2007" name="Nat. Biotechnol.">
        <title>Genome sequence of the lignocellulose-bioconverting and xylose-fermenting yeast Pichia stipitis.</title>
        <authorList>
            <person name="Jeffries T.W."/>
            <person name="Grigoriev I.V."/>
            <person name="Grimwood J."/>
            <person name="Laplaza J.M."/>
            <person name="Aerts A."/>
            <person name="Salamov A."/>
            <person name="Schmutz J."/>
            <person name="Lindquist E."/>
            <person name="Dehal P."/>
            <person name="Shapiro H."/>
            <person name="Jin Y.S."/>
            <person name="Passoth V."/>
            <person name="Richardson P.M."/>
        </authorList>
    </citation>
    <scope>NUCLEOTIDE SEQUENCE [LARGE SCALE GENOMIC DNA]</scope>
    <source>
        <strain evidence="9">ATCC 58785 / CBS 6054 / NBRC 10063 / NRRL Y-11545</strain>
    </source>
</reference>
<dbReference type="Proteomes" id="UP000002258">
    <property type="component" value="Chromosome 3"/>
</dbReference>
<dbReference type="OrthoDB" id="4159781at2759"/>
<gene>
    <name evidence="8" type="primary">CTA4.2</name>
    <name evidence="8" type="ORF">PICST_31115</name>
</gene>
<evidence type="ECO:0000256" key="3">
    <source>
        <dbReference type="ARBA" id="ARBA00023125"/>
    </source>
</evidence>
<accession>A3LSN5</accession>
<feature type="transmembrane region" description="Helical" evidence="6">
    <location>
        <begin position="560"/>
        <end position="580"/>
    </location>
</feature>
<protein>
    <submittedName>
        <fullName evidence="8">Zinc finger transcription factor</fullName>
    </submittedName>
</protein>
<keyword evidence="4" id="KW-0804">Transcription</keyword>